<sequence length="680" mass="68288">MTTTISIAPNVTTEEVMPTPFVHFSAYEVESGNITETVQLGSVYVESYWRKNIEQEPTATGAIPDGFVNQIPQSACEVGVLQAVVTVIIFVEYYYHNRPDFAPGIVHWESSALGWEDEPVGIEGQTLTSATPLVITDWDLSGKTTEAVEPKTTRGRDPKPTTRPGAAGGLSRETQTLLSQTVGTVGTAPVVVGPSSVVIVGSQTLTPGGPAVTIGGTAVALAPSATAIVVGGTSLPLPQNVRPGQQNTIGNFGTLPVIIGPSSLVAIGTQTLRPGGPAITIGSGTVISLPPSGTALSFGGTTSILPRVPEFASQAAAPPILTIGSTTLIPNAATQFFVGPGQTLTPGGTAVIDGVKISLDSSAAFVVVGSSTHILPTPGAVSVQDKNTQPELVFGGTTFTALPSISEPGMSLGDGPAAPGHSQTQNTDDRDDSGPTFIISGQTLLPGGAPITVSGSTLSLAPSGAFLVIDGLTTTLAAFAAATAAAHITPPPLTIGNGVFRPLPESGTTYQIGTAMLTPGGSVVIAGTTISLAAGATALVINGVTTTLVAEAQAMITNPPLLTIGSKTYTAAPGTGTAFIIEGQTLTPGGTITVDGMTIILSPQATGLVYGNSGHSISTALFPATTTRGTITSATANASGGQSADRQAAPTSSRQGAAPTVRLPLGILLVAMGCVGWLLV</sequence>
<feature type="compositionally biased region" description="Basic and acidic residues" evidence="1">
    <location>
        <begin position="146"/>
        <end position="160"/>
    </location>
</feature>
<comment type="caution">
    <text evidence="2">The sequence shown here is derived from an EMBL/GenBank/DDBJ whole genome shotgun (WGS) entry which is preliminary data.</text>
</comment>
<accession>A0A9P4WTD4</accession>
<dbReference type="OrthoDB" id="3642826at2759"/>
<evidence type="ECO:0000313" key="2">
    <source>
        <dbReference type="EMBL" id="KAF3041382.1"/>
    </source>
</evidence>
<feature type="region of interest" description="Disordered" evidence="1">
    <location>
        <begin position="405"/>
        <end position="435"/>
    </location>
</feature>
<dbReference type="EMBL" id="SWKV01000021">
    <property type="protein sequence ID" value="KAF3041382.1"/>
    <property type="molecule type" value="Genomic_DNA"/>
</dbReference>
<gene>
    <name evidence="2" type="ORF">E8E12_009163</name>
</gene>
<evidence type="ECO:0000313" key="3">
    <source>
        <dbReference type="Proteomes" id="UP000758155"/>
    </source>
</evidence>
<dbReference type="AlphaFoldDB" id="A0A9P4WTD4"/>
<organism evidence="2 3">
    <name type="scientific">Didymella heteroderae</name>
    <dbReference type="NCBI Taxonomy" id="1769908"/>
    <lineage>
        <taxon>Eukaryota</taxon>
        <taxon>Fungi</taxon>
        <taxon>Dikarya</taxon>
        <taxon>Ascomycota</taxon>
        <taxon>Pezizomycotina</taxon>
        <taxon>Dothideomycetes</taxon>
        <taxon>Pleosporomycetidae</taxon>
        <taxon>Pleosporales</taxon>
        <taxon>Pleosporineae</taxon>
        <taxon>Didymellaceae</taxon>
        <taxon>Didymella</taxon>
    </lineage>
</organism>
<keyword evidence="3" id="KW-1185">Reference proteome</keyword>
<dbReference type="Proteomes" id="UP000758155">
    <property type="component" value="Unassembled WGS sequence"/>
</dbReference>
<feature type="region of interest" description="Disordered" evidence="1">
    <location>
        <begin position="634"/>
        <end position="656"/>
    </location>
</feature>
<proteinExistence type="predicted"/>
<evidence type="ECO:0000256" key="1">
    <source>
        <dbReference type="SAM" id="MobiDB-lite"/>
    </source>
</evidence>
<reference evidence="2" key="1">
    <citation type="submission" date="2019-04" db="EMBL/GenBank/DDBJ databases">
        <title>Sequencing of skin fungus with MAO and IRED activity.</title>
        <authorList>
            <person name="Marsaioli A.J."/>
            <person name="Bonatto J.M.C."/>
            <person name="Reis Junior O."/>
        </authorList>
    </citation>
    <scope>NUCLEOTIDE SEQUENCE</scope>
    <source>
        <strain evidence="2">28M1</strain>
    </source>
</reference>
<name>A0A9P4WTD4_9PLEO</name>
<feature type="region of interest" description="Disordered" evidence="1">
    <location>
        <begin position="144"/>
        <end position="172"/>
    </location>
</feature>
<feature type="compositionally biased region" description="Polar residues" evidence="1">
    <location>
        <begin position="637"/>
        <end position="655"/>
    </location>
</feature>
<protein>
    <submittedName>
        <fullName evidence="2">Uncharacterized protein</fullName>
    </submittedName>
</protein>